<feature type="region of interest" description="Disordered" evidence="4">
    <location>
        <begin position="208"/>
        <end position="252"/>
    </location>
</feature>
<evidence type="ECO:0008006" key="7">
    <source>
        <dbReference type="Google" id="ProtNLM"/>
    </source>
</evidence>
<dbReference type="Gene3D" id="1.20.5.4880">
    <property type="match status" value="1"/>
</dbReference>
<keyword evidence="6" id="KW-1185">Reference proteome</keyword>
<reference evidence="6" key="1">
    <citation type="journal article" date="2015" name="Nat. Genet.">
        <title>The genome and transcriptome of the zoonotic hookworm Ancylostoma ceylanicum identify infection-specific gene families.</title>
        <authorList>
            <person name="Schwarz E.M."/>
            <person name="Hu Y."/>
            <person name="Antoshechkin I."/>
            <person name="Miller M.M."/>
            <person name="Sternberg P.W."/>
            <person name="Aroian R.V."/>
        </authorList>
    </citation>
    <scope>NUCLEOTIDE SEQUENCE</scope>
    <source>
        <strain evidence="6">HY135</strain>
    </source>
</reference>
<dbReference type="PANTHER" id="PTHR14430">
    <property type="entry name" value="RABIN3-RELATED"/>
    <property type="match status" value="1"/>
</dbReference>
<evidence type="ECO:0000313" key="5">
    <source>
        <dbReference type="EMBL" id="EYB83242.1"/>
    </source>
</evidence>
<proteinExistence type="inferred from homology"/>
<dbReference type="PANTHER" id="PTHR14430:SF0">
    <property type="entry name" value="SEC2P DOMAIN-CONTAINING PROTEIN"/>
    <property type="match status" value="1"/>
</dbReference>
<dbReference type="AlphaFoldDB" id="A0A016RYR6"/>
<evidence type="ECO:0000256" key="3">
    <source>
        <dbReference type="SAM" id="Coils"/>
    </source>
</evidence>
<dbReference type="STRING" id="53326.A0A016RYR6"/>
<dbReference type="GO" id="GO:0005085">
    <property type="term" value="F:guanyl-nucleotide exchange factor activity"/>
    <property type="evidence" value="ECO:0007669"/>
    <property type="project" value="InterPro"/>
</dbReference>
<evidence type="ECO:0000256" key="4">
    <source>
        <dbReference type="SAM" id="MobiDB-lite"/>
    </source>
</evidence>
<feature type="compositionally biased region" description="Basic and acidic residues" evidence="4">
    <location>
        <begin position="239"/>
        <end position="252"/>
    </location>
</feature>
<accession>A0A016RYR6</accession>
<name>A0A016RYR6_9BILA</name>
<dbReference type="CDD" id="cd21044">
    <property type="entry name" value="Rab11BD_RAB3IP_like"/>
    <property type="match status" value="1"/>
</dbReference>
<gene>
    <name evidence="5" type="primary">Acey_s0339.g2953</name>
    <name evidence="5" type="synonym">Acey-F54C9.11</name>
    <name evidence="5" type="ORF">Y032_0339g2953</name>
</gene>
<keyword evidence="1 3" id="KW-0175">Coiled coil</keyword>
<dbReference type="GO" id="GO:0070319">
    <property type="term" value="C:Golgi to plasma membrane transport vesicle"/>
    <property type="evidence" value="ECO:0007669"/>
    <property type="project" value="TreeGrafter"/>
</dbReference>
<dbReference type="OrthoDB" id="5560525at2759"/>
<feature type="compositionally biased region" description="Low complexity" evidence="4">
    <location>
        <begin position="210"/>
        <end position="221"/>
    </location>
</feature>
<sequence>MVVAILLVRVNEKTLGDWRPLPFHFLVFINKVKYVTILSSEEVFVAGYEMRNITRSELKYVDGMTEALSLAGMTVMCEGKDQPEFGVDVSPCSPRGEEIMRMRQELEAARRSIAEKDEKMCRMSRIQDSVDAEVQELTEKLFQEAYRMVNYAEERRERAEKLLNESRLQVEVLTAEVAALKVLVQTPGMGHNHFLHTSPEHKSALAKLFSTSSSAKRSSSSGAVLPRKSSTMPPLSAHMSRERERESEQRQADLVEEVDPILMAEFTSWREAGHPFVHHPFMDRINTEEISPCMLFHAKELSDAILDSIAANKLELEPVHEDKPTIIPCALTNVSRFCPYRVRVSEDAEWHRISLLARNRIAAVCDYYTFIRYLRQGLIKAGVRDTYFDVMALRKNMCLAKLGLGFVPKTNLRPGF</sequence>
<dbReference type="GO" id="GO:0006887">
    <property type="term" value="P:exocytosis"/>
    <property type="evidence" value="ECO:0007669"/>
    <property type="project" value="TreeGrafter"/>
</dbReference>
<comment type="caution">
    <text evidence="5">The sequence shown here is derived from an EMBL/GenBank/DDBJ whole genome shotgun (WGS) entry which is preliminary data.</text>
</comment>
<dbReference type="EMBL" id="JARK01001675">
    <property type="protein sequence ID" value="EYB83242.1"/>
    <property type="molecule type" value="Genomic_DNA"/>
</dbReference>
<comment type="similarity">
    <text evidence="2">Belongs to the SEC2 family.</text>
</comment>
<protein>
    <recommendedName>
        <fullName evidence="7">GDP/GTP exchange factor Sec2 N-terminal domain-containing protein</fullName>
    </recommendedName>
</protein>
<dbReference type="InterPro" id="IPR040351">
    <property type="entry name" value="RAB3IL/RAB3IP/Sec2"/>
</dbReference>
<evidence type="ECO:0000313" key="6">
    <source>
        <dbReference type="Proteomes" id="UP000024635"/>
    </source>
</evidence>
<evidence type="ECO:0000256" key="1">
    <source>
        <dbReference type="ARBA" id="ARBA00023054"/>
    </source>
</evidence>
<evidence type="ECO:0000256" key="2">
    <source>
        <dbReference type="ARBA" id="ARBA00025794"/>
    </source>
</evidence>
<dbReference type="Pfam" id="PF25555">
    <property type="entry name" value="RAB3A-like_C"/>
    <property type="match status" value="1"/>
</dbReference>
<organism evidence="5 6">
    <name type="scientific">Ancylostoma ceylanicum</name>
    <dbReference type="NCBI Taxonomy" id="53326"/>
    <lineage>
        <taxon>Eukaryota</taxon>
        <taxon>Metazoa</taxon>
        <taxon>Ecdysozoa</taxon>
        <taxon>Nematoda</taxon>
        <taxon>Chromadorea</taxon>
        <taxon>Rhabditida</taxon>
        <taxon>Rhabditina</taxon>
        <taxon>Rhabditomorpha</taxon>
        <taxon>Strongyloidea</taxon>
        <taxon>Ancylostomatidae</taxon>
        <taxon>Ancylostomatinae</taxon>
        <taxon>Ancylostoma</taxon>
    </lineage>
</organism>
<dbReference type="SUPFAM" id="SSF144284">
    <property type="entry name" value="Sec2 N-terminal region"/>
    <property type="match status" value="1"/>
</dbReference>
<dbReference type="Proteomes" id="UP000024635">
    <property type="component" value="Unassembled WGS sequence"/>
</dbReference>
<feature type="coiled-coil region" evidence="3">
    <location>
        <begin position="149"/>
        <end position="176"/>
    </location>
</feature>